<protein>
    <submittedName>
        <fullName evidence="1">Uncharacterized protein</fullName>
    </submittedName>
</protein>
<accession>A0A8R2QZB7</accession>
<evidence type="ECO:0000313" key="2">
    <source>
        <dbReference type="Proteomes" id="UP000005204"/>
    </source>
</evidence>
<organism evidence="1 2">
    <name type="scientific">Bombyx mori</name>
    <name type="common">Silk moth</name>
    <dbReference type="NCBI Taxonomy" id="7091"/>
    <lineage>
        <taxon>Eukaryota</taxon>
        <taxon>Metazoa</taxon>
        <taxon>Ecdysozoa</taxon>
        <taxon>Arthropoda</taxon>
        <taxon>Hexapoda</taxon>
        <taxon>Insecta</taxon>
        <taxon>Pterygota</taxon>
        <taxon>Neoptera</taxon>
        <taxon>Endopterygota</taxon>
        <taxon>Lepidoptera</taxon>
        <taxon>Glossata</taxon>
        <taxon>Ditrysia</taxon>
        <taxon>Bombycoidea</taxon>
        <taxon>Bombycidae</taxon>
        <taxon>Bombycinae</taxon>
        <taxon>Bombyx</taxon>
    </lineage>
</organism>
<dbReference type="Proteomes" id="UP000005204">
    <property type="component" value="Unassembled WGS sequence"/>
</dbReference>
<sequence length="128" mass="14427">MEHSRSRLCGLTSLEIGTIPLCEGAYHISSSVYYHFISIRRMVQKIKITASSAAITTYLTIYASKWSCLDKLPFICVQKFYMNPAKILAFSRQGKFFNGVFVSGQTILENNATKTKRCGERFPACRAP</sequence>
<keyword evidence="2" id="KW-1185">Reference proteome</keyword>
<proteinExistence type="predicted"/>
<reference evidence="2" key="1">
    <citation type="journal article" date="2008" name="Insect Biochem. Mol. Biol.">
        <title>The genome of a lepidopteran model insect, the silkworm Bombyx mori.</title>
        <authorList>
            <consortium name="International Silkworm Genome Consortium"/>
        </authorList>
    </citation>
    <scope>NUCLEOTIDE SEQUENCE [LARGE SCALE GENOMIC DNA]</scope>
    <source>
        <strain evidence="2">p50T</strain>
    </source>
</reference>
<reference evidence="1" key="2">
    <citation type="submission" date="2022-06" db="UniProtKB">
        <authorList>
            <consortium name="EnsemblMetazoa"/>
        </authorList>
    </citation>
    <scope>IDENTIFICATION</scope>
    <source>
        <strain evidence="1">p50T (Dazao)</strain>
    </source>
</reference>
<dbReference type="EnsemblMetazoa" id="XM_038017013.1">
    <property type="protein sequence ID" value="XP_037872941.1"/>
    <property type="gene ID" value="LOC119629804"/>
</dbReference>
<evidence type="ECO:0000313" key="1">
    <source>
        <dbReference type="EnsemblMetazoa" id="XP_037872941.1"/>
    </source>
</evidence>
<name>A0A8R2QZB7_BOMMO</name>
<dbReference type="AlphaFoldDB" id="A0A8R2QZB7"/>